<gene>
    <name evidence="2" type="ORF">CEJ45_08480</name>
</gene>
<reference evidence="2 3" key="1">
    <citation type="journal article" date="2010" name="Int. J. Syst. Evol. Microbiol.">
        <title>Reclassification of Herbaspirillum putei as a later heterotypic synonym of Herbaspirillum huttiense, with the description of H. huttiense subsp. huttiense subsp. nov. and H. huttiense subsp. putei subsp. nov., comb. nov., and description of Herbaspirillum aquaticum sp. nov.</title>
        <authorList>
            <person name="Dobritsa A.P."/>
            <person name="Reddy M.C."/>
            <person name="Samadpour M."/>
        </authorList>
    </citation>
    <scope>NUCLEOTIDE SEQUENCE [LARGE SCALE GENOMIC DNA]</scope>
    <source>
        <strain evidence="2 3">IEH 4430</strain>
    </source>
</reference>
<dbReference type="AlphaFoldDB" id="A0A225SWF3"/>
<dbReference type="InterPro" id="IPR000182">
    <property type="entry name" value="GNAT_dom"/>
</dbReference>
<dbReference type="Proteomes" id="UP000214747">
    <property type="component" value="Unassembled WGS sequence"/>
</dbReference>
<sequence>MLHAASSFRNIPFDQEKVAATMHALMEGAGVVFVAERDGVVIGGLAGGITEYFFSHEKLGFDYSFFIEPSQRHGITALKLIRALEIWCKARGAIALQLGISTGLNVDGLSKFYELAGFTNVGPMFKKEL</sequence>
<dbReference type="CDD" id="cd04301">
    <property type="entry name" value="NAT_SF"/>
    <property type="match status" value="1"/>
</dbReference>
<organism evidence="2 3">
    <name type="scientific">Herbaspirillum aquaticum</name>
    <dbReference type="NCBI Taxonomy" id="568783"/>
    <lineage>
        <taxon>Bacteria</taxon>
        <taxon>Pseudomonadati</taxon>
        <taxon>Pseudomonadota</taxon>
        <taxon>Betaproteobacteria</taxon>
        <taxon>Burkholderiales</taxon>
        <taxon>Oxalobacteraceae</taxon>
        <taxon>Herbaspirillum</taxon>
    </lineage>
</organism>
<accession>A0A225SWF3</accession>
<dbReference type="SUPFAM" id="SSF55729">
    <property type="entry name" value="Acyl-CoA N-acyltransferases (Nat)"/>
    <property type="match status" value="1"/>
</dbReference>
<dbReference type="EMBL" id="NJGV01000006">
    <property type="protein sequence ID" value="OWY35299.1"/>
    <property type="molecule type" value="Genomic_DNA"/>
</dbReference>
<dbReference type="PROSITE" id="PS51186">
    <property type="entry name" value="GNAT"/>
    <property type="match status" value="1"/>
</dbReference>
<proteinExistence type="predicted"/>
<dbReference type="InterPro" id="IPR016181">
    <property type="entry name" value="Acyl_CoA_acyltransferase"/>
</dbReference>
<keyword evidence="3" id="KW-1185">Reference proteome</keyword>
<evidence type="ECO:0000259" key="1">
    <source>
        <dbReference type="PROSITE" id="PS51186"/>
    </source>
</evidence>
<name>A0A225SWF3_9BURK</name>
<dbReference type="GO" id="GO:0016747">
    <property type="term" value="F:acyltransferase activity, transferring groups other than amino-acyl groups"/>
    <property type="evidence" value="ECO:0007669"/>
    <property type="project" value="InterPro"/>
</dbReference>
<dbReference type="Gene3D" id="3.40.630.30">
    <property type="match status" value="1"/>
</dbReference>
<evidence type="ECO:0000313" key="2">
    <source>
        <dbReference type="EMBL" id="OWY35299.1"/>
    </source>
</evidence>
<protein>
    <recommendedName>
        <fullName evidence="1">N-acetyltransferase domain-containing protein</fullName>
    </recommendedName>
</protein>
<feature type="domain" description="N-acetyltransferase" evidence="1">
    <location>
        <begin position="1"/>
        <end position="129"/>
    </location>
</feature>
<comment type="caution">
    <text evidence="2">The sequence shown here is derived from an EMBL/GenBank/DDBJ whole genome shotgun (WGS) entry which is preliminary data.</text>
</comment>
<dbReference type="Pfam" id="PF00583">
    <property type="entry name" value="Acetyltransf_1"/>
    <property type="match status" value="1"/>
</dbReference>
<evidence type="ECO:0000313" key="3">
    <source>
        <dbReference type="Proteomes" id="UP000214747"/>
    </source>
</evidence>